<name>A0A4P2VJJ8_9ARCH</name>
<dbReference type="Gene3D" id="3.40.50.2020">
    <property type="match status" value="2"/>
</dbReference>
<organism evidence="1 2">
    <name type="scientific">Conexivisphaera calida</name>
    <dbReference type="NCBI Taxonomy" id="1874277"/>
    <lineage>
        <taxon>Archaea</taxon>
        <taxon>Nitrososphaerota</taxon>
        <taxon>Conexivisphaeria</taxon>
        <taxon>Conexivisphaerales</taxon>
        <taxon>Conexivisphaeraceae</taxon>
        <taxon>Conexivisphaera</taxon>
    </lineage>
</organism>
<dbReference type="AlphaFoldDB" id="A0A4P2VJJ8"/>
<dbReference type="SUPFAM" id="SSF53271">
    <property type="entry name" value="PRTase-like"/>
    <property type="match status" value="1"/>
</dbReference>
<evidence type="ECO:0000313" key="1">
    <source>
        <dbReference type="EMBL" id="BBE41525.1"/>
    </source>
</evidence>
<proteinExistence type="predicted"/>
<evidence type="ECO:0000313" key="2">
    <source>
        <dbReference type="Proteomes" id="UP000509448"/>
    </source>
</evidence>
<accession>A0A4P2VJJ8</accession>
<dbReference type="EMBL" id="AP018732">
    <property type="protein sequence ID" value="BBE41525.1"/>
    <property type="molecule type" value="Genomic_DNA"/>
</dbReference>
<reference evidence="1 2" key="1">
    <citation type="journal article" date="2019" name="ISME J.">
        <title>Isolation and characterization of a thermophilic sulfur- and iron-reducing thaumarchaeote from a terrestrial acidic hot spring.</title>
        <authorList>
            <person name="Kato S."/>
            <person name="Itoh T."/>
            <person name="Yuki M."/>
            <person name="Nagamori M."/>
            <person name="Ohnishi M."/>
            <person name="Uematsu K."/>
            <person name="Suzuki K."/>
            <person name="Takashina T."/>
            <person name="Ohkuma M."/>
        </authorList>
    </citation>
    <scope>NUCLEOTIDE SEQUENCE [LARGE SCALE GENOMIC DNA]</scope>
    <source>
        <strain evidence="1 2">NAS-02</strain>
    </source>
</reference>
<dbReference type="Proteomes" id="UP000509448">
    <property type="component" value="Chromosome"/>
</dbReference>
<dbReference type="KEGG" id="ccai:NAS2_0119"/>
<dbReference type="InterPro" id="IPR029057">
    <property type="entry name" value="PRTase-like"/>
</dbReference>
<protein>
    <submittedName>
        <fullName evidence="1">Uncharacterized protein</fullName>
    </submittedName>
</protein>
<keyword evidence="2" id="KW-1185">Reference proteome</keyword>
<dbReference type="RefSeq" id="WP_174447867.1">
    <property type="nucleotide sequence ID" value="NZ_AP018732.1"/>
</dbReference>
<gene>
    <name evidence="1" type="ORF">NAS2_0119</name>
</gene>
<sequence length="250" mass="27244">MRDLVLVEGPYVSSLVRALSESLRAKVYRWDSVRGDDVEGMEALVVHPMAEPFEYYLNSAISVSERISGRARRIVLTVPYMGIKAEGRVLQYLAGGLDLMGADHVIVSDPPPEVVTALRTPLVAVSAYPEIAKWLSGKIVKMRVAAPPRLENRAEAFAELVGAELRVMPSDSPDELEALDGEVLLWDIVISCDELGKLMRLRAAYYAVPHVGCGEMLTSFPERIVASDSMDNPYSKITLAGALTSAALAL</sequence>
<dbReference type="GeneID" id="55583939"/>